<reference evidence="1 2" key="1">
    <citation type="submission" date="2017-03" db="EMBL/GenBank/DDBJ databases">
        <authorList>
            <person name="Afonso C.L."/>
            <person name="Miller P.J."/>
            <person name="Scott M.A."/>
            <person name="Spackman E."/>
            <person name="Goraichik I."/>
            <person name="Dimitrov K.M."/>
            <person name="Suarez D.L."/>
            <person name="Swayne D.E."/>
        </authorList>
    </citation>
    <scope>NUCLEOTIDE SEQUENCE [LARGE SCALE GENOMIC DNA]</scope>
    <source>
        <strain evidence="1 2">CECT 8397</strain>
    </source>
</reference>
<dbReference type="Proteomes" id="UP000193623">
    <property type="component" value="Unassembled WGS sequence"/>
</dbReference>
<evidence type="ECO:0000313" key="2">
    <source>
        <dbReference type="Proteomes" id="UP000193623"/>
    </source>
</evidence>
<name>A0A1Y5T6N8_9RHOB</name>
<accession>A0A1Y5T6N8</accession>
<dbReference type="EMBL" id="FWFT01000005">
    <property type="protein sequence ID" value="SLN53760.1"/>
    <property type="molecule type" value="Genomic_DNA"/>
</dbReference>
<sequence>MTFAATLAALPIGTFRAHAHGKDWIVTRSLVAGGRGEKLVGEALDGSDYISLNLYHLASGDLLNPCEMSTAKVRAFVADLKVLA</sequence>
<protein>
    <submittedName>
        <fullName evidence="1">Uncharacterized protein</fullName>
    </submittedName>
</protein>
<keyword evidence="2" id="KW-1185">Reference proteome</keyword>
<dbReference type="RefSeq" id="WP_085865203.1">
    <property type="nucleotide sequence ID" value="NZ_FWFT01000005.1"/>
</dbReference>
<organism evidence="1 2">
    <name type="scientific">Pseudooctadecabacter jejudonensis</name>
    <dbReference type="NCBI Taxonomy" id="1391910"/>
    <lineage>
        <taxon>Bacteria</taxon>
        <taxon>Pseudomonadati</taxon>
        <taxon>Pseudomonadota</taxon>
        <taxon>Alphaproteobacteria</taxon>
        <taxon>Rhodobacterales</taxon>
        <taxon>Paracoccaceae</taxon>
        <taxon>Pseudooctadecabacter</taxon>
    </lineage>
</organism>
<proteinExistence type="predicted"/>
<dbReference type="OrthoDB" id="1189996at2"/>
<dbReference type="AlphaFoldDB" id="A0A1Y5T6N8"/>
<gene>
    <name evidence="1" type="ORF">PSJ8397_02801</name>
</gene>
<evidence type="ECO:0000313" key="1">
    <source>
        <dbReference type="EMBL" id="SLN53760.1"/>
    </source>
</evidence>